<dbReference type="RefSeq" id="XP_004494418.1">
    <property type="nucleotide sequence ID" value="XM_004494361.3"/>
</dbReference>
<dbReference type="OrthoDB" id="777898at2759"/>
<dbReference type="InterPro" id="IPR025322">
    <property type="entry name" value="PADRE_dom"/>
</dbReference>
<dbReference type="AlphaFoldDB" id="A0A1S2XV42"/>
<dbReference type="STRING" id="3827.A0A1S2XV42"/>
<dbReference type="Pfam" id="PF14009">
    <property type="entry name" value="PADRE"/>
    <property type="match status" value="1"/>
</dbReference>
<protein>
    <submittedName>
        <fullName evidence="2">Uncharacterized protein LOC101499148</fullName>
    </submittedName>
</protein>
<dbReference type="KEGG" id="cam:101499148"/>
<proteinExistence type="predicted"/>
<dbReference type="GeneID" id="101499148"/>
<dbReference type="PaxDb" id="3827-XP_004494418.1"/>
<gene>
    <name evidence="2" type="primary">LOC101499148</name>
</gene>
<accession>A0A1S2XV42</accession>
<organism evidence="1 2">
    <name type="scientific">Cicer arietinum</name>
    <name type="common">Chickpea</name>
    <name type="synonym">Garbanzo</name>
    <dbReference type="NCBI Taxonomy" id="3827"/>
    <lineage>
        <taxon>Eukaryota</taxon>
        <taxon>Viridiplantae</taxon>
        <taxon>Streptophyta</taxon>
        <taxon>Embryophyta</taxon>
        <taxon>Tracheophyta</taxon>
        <taxon>Spermatophyta</taxon>
        <taxon>Magnoliopsida</taxon>
        <taxon>eudicotyledons</taxon>
        <taxon>Gunneridae</taxon>
        <taxon>Pentapetalae</taxon>
        <taxon>rosids</taxon>
        <taxon>fabids</taxon>
        <taxon>Fabales</taxon>
        <taxon>Fabaceae</taxon>
        <taxon>Papilionoideae</taxon>
        <taxon>50 kb inversion clade</taxon>
        <taxon>NPAAA clade</taxon>
        <taxon>Hologalegina</taxon>
        <taxon>IRL clade</taxon>
        <taxon>Cicereae</taxon>
        <taxon>Cicer</taxon>
    </lineage>
</organism>
<dbReference type="Proteomes" id="UP000087171">
    <property type="component" value="Chromosome Ca3"/>
</dbReference>
<keyword evidence="1" id="KW-1185">Reference proteome</keyword>
<evidence type="ECO:0000313" key="1">
    <source>
        <dbReference type="Proteomes" id="UP000087171"/>
    </source>
</evidence>
<reference evidence="1" key="1">
    <citation type="journal article" date="2013" name="Nat. Biotechnol.">
        <title>Draft genome sequence of chickpea (Cicer arietinum) provides a resource for trait improvement.</title>
        <authorList>
            <person name="Varshney R.K."/>
            <person name="Song C."/>
            <person name="Saxena R.K."/>
            <person name="Azam S."/>
            <person name="Yu S."/>
            <person name="Sharpe A.G."/>
            <person name="Cannon S."/>
            <person name="Baek J."/>
            <person name="Rosen B.D."/>
            <person name="Tar'an B."/>
            <person name="Millan T."/>
            <person name="Zhang X."/>
            <person name="Ramsay L.D."/>
            <person name="Iwata A."/>
            <person name="Wang Y."/>
            <person name="Nelson W."/>
            <person name="Farmer A.D."/>
            <person name="Gaur P.M."/>
            <person name="Soderlund C."/>
            <person name="Penmetsa R.V."/>
            <person name="Xu C."/>
            <person name="Bharti A.K."/>
            <person name="He W."/>
            <person name="Winter P."/>
            <person name="Zhao S."/>
            <person name="Hane J.K."/>
            <person name="Carrasquilla-Garcia N."/>
            <person name="Condie J.A."/>
            <person name="Upadhyaya H.D."/>
            <person name="Luo M.C."/>
            <person name="Thudi M."/>
            <person name="Gowda C.L."/>
            <person name="Singh N.P."/>
            <person name="Lichtenzveig J."/>
            <person name="Gali K.K."/>
            <person name="Rubio J."/>
            <person name="Nadarajan N."/>
            <person name="Dolezel J."/>
            <person name="Bansal K.C."/>
            <person name="Xu X."/>
            <person name="Edwards D."/>
            <person name="Zhang G."/>
            <person name="Kahl G."/>
            <person name="Gil J."/>
            <person name="Singh K.B."/>
            <person name="Datta S.K."/>
            <person name="Jackson S.A."/>
            <person name="Wang J."/>
            <person name="Cook D.R."/>
        </authorList>
    </citation>
    <scope>NUCLEOTIDE SEQUENCE [LARGE SCALE GENOMIC DNA]</scope>
    <source>
        <strain evidence="1">cv. CDC Frontier</strain>
    </source>
</reference>
<reference evidence="2" key="2">
    <citation type="submission" date="2025-08" db="UniProtKB">
        <authorList>
            <consortium name="RefSeq"/>
        </authorList>
    </citation>
    <scope>IDENTIFICATION</scope>
    <source>
        <tissue evidence="2">Etiolated seedlings</tissue>
    </source>
</reference>
<evidence type="ECO:0000313" key="2">
    <source>
        <dbReference type="RefSeq" id="XP_004494418.1"/>
    </source>
</evidence>
<name>A0A1S2XV42_CICAR</name>
<sequence>MGNTSSFSCIPNCASVDICNTNGVKGIKKNTATLFDTNGNIREINLPVKSAELMIELIGHVITPADEIRRTRRITPLGADKELLAGKVYLLAPVSRVNSKASEFEILIAEKGSGKGRRDKTAKVSPSPKLTATEDSVNVVCQIPRVRNQRRWNPVLEPIFESP</sequence>
<dbReference type="eggNOG" id="ENOG502S7JF">
    <property type="taxonomic scope" value="Eukaryota"/>
</dbReference>